<feature type="signal peptide" evidence="1">
    <location>
        <begin position="1"/>
        <end position="18"/>
    </location>
</feature>
<evidence type="ECO:0000313" key="3">
    <source>
        <dbReference type="Proteomes" id="UP000639643"/>
    </source>
</evidence>
<organism evidence="2 3">
    <name type="scientific">Colletotrichum musicola</name>
    <dbReference type="NCBI Taxonomy" id="2175873"/>
    <lineage>
        <taxon>Eukaryota</taxon>
        <taxon>Fungi</taxon>
        <taxon>Dikarya</taxon>
        <taxon>Ascomycota</taxon>
        <taxon>Pezizomycotina</taxon>
        <taxon>Sordariomycetes</taxon>
        <taxon>Hypocreomycetidae</taxon>
        <taxon>Glomerellales</taxon>
        <taxon>Glomerellaceae</taxon>
        <taxon>Colletotrichum</taxon>
        <taxon>Colletotrichum orchidearum species complex</taxon>
    </lineage>
</organism>
<protein>
    <submittedName>
        <fullName evidence="2">Uncharacterized protein</fullName>
    </submittedName>
</protein>
<name>A0A8H6NWR9_9PEZI</name>
<dbReference type="AlphaFoldDB" id="A0A8H6NWR9"/>
<feature type="chain" id="PRO_5034849869" evidence="1">
    <location>
        <begin position="19"/>
        <end position="117"/>
    </location>
</feature>
<evidence type="ECO:0000313" key="2">
    <source>
        <dbReference type="EMBL" id="KAF6843864.1"/>
    </source>
</evidence>
<proteinExistence type="predicted"/>
<sequence>MQIKSILLIAAAATPLLAAPAPAPEVTNIDSGITADDIVNVWTNLQKIALDDTDAPADVEARSELDARACPYKNHGDCIYQQGLVCVAGCMGAGRRSQVCLARCNATPMNVCHAYGC</sequence>
<dbReference type="EMBL" id="WIGM01000030">
    <property type="protein sequence ID" value="KAF6843864.1"/>
    <property type="molecule type" value="Genomic_DNA"/>
</dbReference>
<gene>
    <name evidence="2" type="ORF">CMUS01_01704</name>
</gene>
<keyword evidence="1" id="KW-0732">Signal</keyword>
<accession>A0A8H6NWR9</accession>
<evidence type="ECO:0000256" key="1">
    <source>
        <dbReference type="SAM" id="SignalP"/>
    </source>
</evidence>
<dbReference type="Proteomes" id="UP000639643">
    <property type="component" value="Unassembled WGS sequence"/>
</dbReference>
<keyword evidence="3" id="KW-1185">Reference proteome</keyword>
<comment type="caution">
    <text evidence="2">The sequence shown here is derived from an EMBL/GenBank/DDBJ whole genome shotgun (WGS) entry which is preliminary data.</text>
</comment>
<reference evidence="2" key="1">
    <citation type="journal article" date="2020" name="Phytopathology">
        <title>Genome Sequence Resources of Colletotrichum truncatum, C. plurivorum, C. musicola, and C. sojae: Four Species Pathogenic to Soybean (Glycine max).</title>
        <authorList>
            <person name="Rogerio F."/>
            <person name="Boufleur T.R."/>
            <person name="Ciampi-Guillardi M."/>
            <person name="Sukno S.A."/>
            <person name="Thon M.R."/>
            <person name="Massola Junior N.S."/>
            <person name="Baroncelli R."/>
        </authorList>
    </citation>
    <scope>NUCLEOTIDE SEQUENCE</scope>
    <source>
        <strain evidence="2">LFN0074</strain>
    </source>
</reference>